<feature type="region of interest" description="Disordered" evidence="1">
    <location>
        <begin position="20"/>
        <end position="49"/>
    </location>
</feature>
<evidence type="ECO:0000313" key="2">
    <source>
        <dbReference type="EMBL" id="JAH81102.1"/>
    </source>
</evidence>
<sequence length="49" mass="5524">MLEILCIFLDCSLAASFSKASQKKDSTQQSSEVSQPFSQSTRCRTYLCR</sequence>
<name>A0A0E9VST8_ANGAN</name>
<reference evidence="2" key="2">
    <citation type="journal article" date="2015" name="Fish Shellfish Immunol.">
        <title>Early steps in the European eel (Anguilla anguilla)-Vibrio vulnificus interaction in the gills: Role of the RtxA13 toxin.</title>
        <authorList>
            <person name="Callol A."/>
            <person name="Pajuelo D."/>
            <person name="Ebbesson L."/>
            <person name="Teles M."/>
            <person name="MacKenzie S."/>
            <person name="Amaro C."/>
        </authorList>
    </citation>
    <scope>NUCLEOTIDE SEQUENCE</scope>
</reference>
<organism evidence="2">
    <name type="scientific">Anguilla anguilla</name>
    <name type="common">European freshwater eel</name>
    <name type="synonym">Muraena anguilla</name>
    <dbReference type="NCBI Taxonomy" id="7936"/>
    <lineage>
        <taxon>Eukaryota</taxon>
        <taxon>Metazoa</taxon>
        <taxon>Chordata</taxon>
        <taxon>Craniata</taxon>
        <taxon>Vertebrata</taxon>
        <taxon>Euteleostomi</taxon>
        <taxon>Actinopterygii</taxon>
        <taxon>Neopterygii</taxon>
        <taxon>Teleostei</taxon>
        <taxon>Anguilliformes</taxon>
        <taxon>Anguillidae</taxon>
        <taxon>Anguilla</taxon>
    </lineage>
</organism>
<accession>A0A0E9VST8</accession>
<evidence type="ECO:0000256" key="1">
    <source>
        <dbReference type="SAM" id="MobiDB-lite"/>
    </source>
</evidence>
<dbReference type="EMBL" id="GBXM01027475">
    <property type="protein sequence ID" value="JAH81102.1"/>
    <property type="molecule type" value="Transcribed_RNA"/>
</dbReference>
<protein>
    <submittedName>
        <fullName evidence="2">Uncharacterized protein</fullName>
    </submittedName>
</protein>
<dbReference type="AlphaFoldDB" id="A0A0E9VST8"/>
<feature type="compositionally biased region" description="Polar residues" evidence="1">
    <location>
        <begin position="27"/>
        <end position="43"/>
    </location>
</feature>
<proteinExistence type="predicted"/>
<reference evidence="2" key="1">
    <citation type="submission" date="2014-11" db="EMBL/GenBank/DDBJ databases">
        <authorList>
            <person name="Amaro Gonzalez C."/>
        </authorList>
    </citation>
    <scope>NUCLEOTIDE SEQUENCE</scope>
</reference>